<proteinExistence type="predicted"/>
<evidence type="ECO:0000313" key="8">
    <source>
        <dbReference type="Proteomes" id="UP000283433"/>
    </source>
</evidence>
<dbReference type="InterPro" id="IPR036922">
    <property type="entry name" value="Rieske_2Fe-2S_sf"/>
</dbReference>
<evidence type="ECO:0000256" key="4">
    <source>
        <dbReference type="ARBA" id="ARBA00023014"/>
    </source>
</evidence>
<dbReference type="InterPro" id="IPR017941">
    <property type="entry name" value="Rieske_2Fe-2S"/>
</dbReference>
<feature type="signal peptide" evidence="5">
    <location>
        <begin position="1"/>
        <end position="26"/>
    </location>
</feature>
<dbReference type="PROSITE" id="PS51296">
    <property type="entry name" value="RIESKE"/>
    <property type="match status" value="1"/>
</dbReference>
<dbReference type="Pfam" id="PF00355">
    <property type="entry name" value="Rieske"/>
    <property type="match status" value="1"/>
</dbReference>
<keyword evidence="4" id="KW-0411">Iron-sulfur</keyword>
<evidence type="ECO:0000256" key="3">
    <source>
        <dbReference type="ARBA" id="ARBA00023004"/>
    </source>
</evidence>
<accession>A0A419SB73</accession>
<dbReference type="EMBL" id="MBTA01000001">
    <property type="protein sequence ID" value="RKD20074.1"/>
    <property type="molecule type" value="Genomic_DNA"/>
</dbReference>
<dbReference type="GO" id="GO:0046872">
    <property type="term" value="F:metal ion binding"/>
    <property type="evidence" value="ECO:0007669"/>
    <property type="project" value="UniProtKB-KW"/>
</dbReference>
<evidence type="ECO:0000259" key="6">
    <source>
        <dbReference type="PROSITE" id="PS51296"/>
    </source>
</evidence>
<evidence type="ECO:0000313" key="7">
    <source>
        <dbReference type="EMBL" id="RKD20074.1"/>
    </source>
</evidence>
<feature type="chain" id="PRO_5019398023" description="Rieske domain-containing protein" evidence="5">
    <location>
        <begin position="27"/>
        <end position="143"/>
    </location>
</feature>
<dbReference type="Gene3D" id="2.102.10.10">
    <property type="entry name" value="Rieske [2Fe-2S] iron-sulphur domain"/>
    <property type="match status" value="1"/>
</dbReference>
<dbReference type="SUPFAM" id="SSF50022">
    <property type="entry name" value="ISP domain"/>
    <property type="match status" value="1"/>
</dbReference>
<dbReference type="GO" id="GO:0051537">
    <property type="term" value="F:2 iron, 2 sulfur cluster binding"/>
    <property type="evidence" value="ECO:0007669"/>
    <property type="project" value="UniProtKB-KW"/>
</dbReference>
<dbReference type="OrthoDB" id="165343at2"/>
<comment type="caution">
    <text evidence="7">The sequence shown here is derived from an EMBL/GenBank/DDBJ whole genome shotgun (WGS) entry which is preliminary data.</text>
</comment>
<dbReference type="RefSeq" id="WP_120179990.1">
    <property type="nucleotide sequence ID" value="NZ_CBINCU010000001.1"/>
</dbReference>
<evidence type="ECO:0000256" key="5">
    <source>
        <dbReference type="SAM" id="SignalP"/>
    </source>
</evidence>
<dbReference type="Proteomes" id="UP000283433">
    <property type="component" value="Unassembled WGS sequence"/>
</dbReference>
<evidence type="ECO:0000256" key="1">
    <source>
        <dbReference type="ARBA" id="ARBA00022714"/>
    </source>
</evidence>
<dbReference type="AlphaFoldDB" id="A0A419SB73"/>
<keyword evidence="5" id="KW-0732">Signal</keyword>
<feature type="domain" description="Rieske" evidence="6">
    <location>
        <begin position="43"/>
        <end position="139"/>
    </location>
</feature>
<protein>
    <recommendedName>
        <fullName evidence="6">Rieske domain-containing protein</fullName>
    </recommendedName>
</protein>
<organism evidence="7 8">
    <name type="scientific">Pelobium manganitolerans</name>
    <dbReference type="NCBI Taxonomy" id="1842495"/>
    <lineage>
        <taxon>Bacteria</taxon>
        <taxon>Pseudomonadati</taxon>
        <taxon>Bacteroidota</taxon>
        <taxon>Sphingobacteriia</taxon>
        <taxon>Sphingobacteriales</taxon>
        <taxon>Sphingobacteriaceae</taxon>
        <taxon>Pelobium</taxon>
    </lineage>
</organism>
<name>A0A419SB73_9SPHI</name>
<dbReference type="InterPro" id="IPR006311">
    <property type="entry name" value="TAT_signal"/>
</dbReference>
<keyword evidence="1" id="KW-0001">2Fe-2S</keyword>
<keyword evidence="8" id="KW-1185">Reference proteome</keyword>
<keyword evidence="3" id="KW-0408">Iron</keyword>
<sequence>MANRREFLKSSCLACLGVAVSSSFLASCGTALPIFNVEKNGRQLFISLKEFEAQKTHVMVLRNSILDNDILLVKHPDGIFEALDLMCTHEGFNLTPTKDKIYCNQHGSVFDLYGHVLKEPALKPLKKFPLKQTDTQIIINLNT</sequence>
<reference evidence="7 8" key="1">
    <citation type="submission" date="2016-07" db="EMBL/GenBank/DDBJ databases">
        <title>Genome of Pelobium manganitolerans.</title>
        <authorList>
            <person name="Wu S."/>
            <person name="Wang G."/>
        </authorList>
    </citation>
    <scope>NUCLEOTIDE SEQUENCE [LARGE SCALE GENOMIC DNA]</scope>
    <source>
        <strain evidence="7 8">YS-25</strain>
    </source>
</reference>
<dbReference type="PROSITE" id="PS51257">
    <property type="entry name" value="PROKAR_LIPOPROTEIN"/>
    <property type="match status" value="1"/>
</dbReference>
<keyword evidence="2" id="KW-0479">Metal-binding</keyword>
<dbReference type="PROSITE" id="PS51318">
    <property type="entry name" value="TAT"/>
    <property type="match status" value="1"/>
</dbReference>
<dbReference type="CDD" id="cd03467">
    <property type="entry name" value="Rieske"/>
    <property type="match status" value="1"/>
</dbReference>
<gene>
    <name evidence="7" type="ORF">BCY91_00140</name>
</gene>
<evidence type="ECO:0000256" key="2">
    <source>
        <dbReference type="ARBA" id="ARBA00022723"/>
    </source>
</evidence>